<dbReference type="PROSITE" id="PS00523">
    <property type="entry name" value="SULFATASE_1"/>
    <property type="match status" value="1"/>
</dbReference>
<keyword evidence="2" id="KW-0479">Metal-binding</keyword>
<dbReference type="PANTHER" id="PTHR42693:SF53">
    <property type="entry name" value="ENDO-4-O-SULFATASE"/>
    <property type="match status" value="1"/>
</dbReference>
<dbReference type="Pfam" id="PF00884">
    <property type="entry name" value="Sulfatase"/>
    <property type="match status" value="1"/>
</dbReference>
<keyword evidence="4" id="KW-0106">Calcium</keyword>
<dbReference type="SUPFAM" id="SSF53649">
    <property type="entry name" value="Alkaline phosphatase-like"/>
    <property type="match status" value="1"/>
</dbReference>
<reference evidence="7 8" key="1">
    <citation type="journal article" date="2010" name="J. Bacteriol.">
        <title>Genome sequence of Lentisphaera araneosa HTCC2155T, the type species of the order Lentisphaerales in the phylum Lentisphaerae.</title>
        <authorList>
            <person name="Thrash J.C."/>
            <person name="Cho J.C."/>
            <person name="Vergin K.L."/>
            <person name="Morris R.M."/>
            <person name="Giovannoni S.J."/>
        </authorList>
    </citation>
    <scope>NUCLEOTIDE SEQUENCE [LARGE SCALE GENOMIC DNA]</scope>
    <source>
        <strain evidence="7 8">HTCC2155</strain>
    </source>
</reference>
<dbReference type="PANTHER" id="PTHR42693">
    <property type="entry name" value="ARYLSULFATASE FAMILY MEMBER"/>
    <property type="match status" value="1"/>
</dbReference>
<comment type="similarity">
    <text evidence="1">Belongs to the sulfatase family.</text>
</comment>
<evidence type="ECO:0000259" key="6">
    <source>
        <dbReference type="Pfam" id="PF00884"/>
    </source>
</evidence>
<proteinExistence type="inferred from homology"/>
<feature type="chain" id="PRO_5002693885" evidence="5">
    <location>
        <begin position="21"/>
        <end position="473"/>
    </location>
</feature>
<evidence type="ECO:0000313" key="7">
    <source>
        <dbReference type="EMBL" id="EDM29156.1"/>
    </source>
</evidence>
<feature type="signal peptide" evidence="5">
    <location>
        <begin position="1"/>
        <end position="20"/>
    </location>
</feature>
<evidence type="ECO:0000313" key="8">
    <source>
        <dbReference type="Proteomes" id="UP000004947"/>
    </source>
</evidence>
<sequence>MNRFFKLLTSLLLLALPLFGREKPNIVIFLADDLGYGDCGAFNSQSKIKMPHIDRLAEEGMRFTDAHSASATCTPSRYGLLTGINPVRTGVFNTLLKTGRPIIHKDEMTLADLLKVEDYETWMVGKWHLGFENKSKSLDLSQDLRGGPLDCGFDYFFGLASSASSSPLCFIKNRKIQEVSSEFVEVDKIRGSGQKSKYKIAVPKDLKLEDVSPRLSENAVGLIQEYAKSAKEQPFLLYFASIAPHQPWVPSENFKGKSGLGVYADFVMQMDDELGQINQALKDTGLEKNTIVIFTSDNGTGPGAHYLMAEQGHHSSGPMRGAKASSYEGGHRMPFIAKWPGIIPVNSQSKAVINATDIFATIAELLKVDLKEKYPQVAPDSFSFYKNLINLNQKQSRPSMVVRESIRMGDWKLISSGGKKEFDSLKMSQFKLYNLSSDLAEKNDLAPSHPERAQEMYKEFKKFMDQRKLKENQ</sequence>
<keyword evidence="5" id="KW-0732">Signal</keyword>
<dbReference type="Proteomes" id="UP000004947">
    <property type="component" value="Unassembled WGS sequence"/>
</dbReference>
<dbReference type="InterPro" id="IPR000917">
    <property type="entry name" value="Sulfatase_N"/>
</dbReference>
<dbReference type="InterPro" id="IPR024607">
    <property type="entry name" value="Sulfatase_CS"/>
</dbReference>
<comment type="caution">
    <text evidence="7">The sequence shown here is derived from an EMBL/GenBank/DDBJ whole genome shotgun (WGS) entry which is preliminary data.</text>
</comment>
<dbReference type="EMBL" id="ABCK01000002">
    <property type="protein sequence ID" value="EDM29156.1"/>
    <property type="molecule type" value="Genomic_DNA"/>
</dbReference>
<evidence type="ECO:0000256" key="1">
    <source>
        <dbReference type="ARBA" id="ARBA00008779"/>
    </source>
</evidence>
<dbReference type="InterPro" id="IPR050738">
    <property type="entry name" value="Sulfatase"/>
</dbReference>
<keyword evidence="8" id="KW-1185">Reference proteome</keyword>
<protein>
    <submittedName>
        <fullName evidence="7">Arylsulfatase</fullName>
    </submittedName>
</protein>
<organism evidence="7 8">
    <name type="scientific">Lentisphaera araneosa HTCC2155</name>
    <dbReference type="NCBI Taxonomy" id="313628"/>
    <lineage>
        <taxon>Bacteria</taxon>
        <taxon>Pseudomonadati</taxon>
        <taxon>Lentisphaerota</taxon>
        <taxon>Lentisphaeria</taxon>
        <taxon>Lentisphaerales</taxon>
        <taxon>Lentisphaeraceae</taxon>
        <taxon>Lentisphaera</taxon>
    </lineage>
</organism>
<dbReference type="RefSeq" id="WP_007276886.1">
    <property type="nucleotide sequence ID" value="NZ_ABCK01000002.1"/>
</dbReference>
<dbReference type="STRING" id="313628.LNTAR_22239"/>
<dbReference type="GO" id="GO:0004065">
    <property type="term" value="F:arylsulfatase activity"/>
    <property type="evidence" value="ECO:0007669"/>
    <property type="project" value="TreeGrafter"/>
</dbReference>
<dbReference type="OrthoDB" id="9783154at2"/>
<dbReference type="GO" id="GO:0046872">
    <property type="term" value="F:metal ion binding"/>
    <property type="evidence" value="ECO:0007669"/>
    <property type="project" value="UniProtKB-KW"/>
</dbReference>
<evidence type="ECO:0000256" key="3">
    <source>
        <dbReference type="ARBA" id="ARBA00022801"/>
    </source>
</evidence>
<dbReference type="Gene3D" id="3.30.1120.10">
    <property type="match status" value="1"/>
</dbReference>
<evidence type="ECO:0000256" key="5">
    <source>
        <dbReference type="SAM" id="SignalP"/>
    </source>
</evidence>
<dbReference type="CDD" id="cd16143">
    <property type="entry name" value="ARS_like"/>
    <property type="match status" value="1"/>
</dbReference>
<gene>
    <name evidence="7" type="ORF">LNTAR_22239</name>
</gene>
<evidence type="ECO:0000256" key="2">
    <source>
        <dbReference type="ARBA" id="ARBA00022723"/>
    </source>
</evidence>
<dbReference type="eggNOG" id="COG3119">
    <property type="taxonomic scope" value="Bacteria"/>
</dbReference>
<accession>A6DG39</accession>
<dbReference type="Gene3D" id="3.40.720.10">
    <property type="entry name" value="Alkaline Phosphatase, subunit A"/>
    <property type="match status" value="1"/>
</dbReference>
<feature type="domain" description="Sulfatase N-terminal" evidence="6">
    <location>
        <begin position="24"/>
        <end position="367"/>
    </location>
</feature>
<keyword evidence="3" id="KW-0378">Hydrolase</keyword>
<name>A6DG39_9BACT</name>
<dbReference type="InterPro" id="IPR017850">
    <property type="entry name" value="Alkaline_phosphatase_core_sf"/>
</dbReference>
<evidence type="ECO:0000256" key="4">
    <source>
        <dbReference type="ARBA" id="ARBA00022837"/>
    </source>
</evidence>
<dbReference type="AlphaFoldDB" id="A6DG39"/>